<dbReference type="EMBL" id="UINC01161073">
    <property type="protein sequence ID" value="SVD60050.1"/>
    <property type="molecule type" value="Genomic_DNA"/>
</dbReference>
<evidence type="ECO:0000259" key="1">
    <source>
        <dbReference type="Pfam" id="PF01370"/>
    </source>
</evidence>
<proteinExistence type="predicted"/>
<dbReference type="SUPFAM" id="SSF51735">
    <property type="entry name" value="NAD(P)-binding Rossmann-fold domains"/>
    <property type="match status" value="1"/>
</dbReference>
<organism evidence="2">
    <name type="scientific">marine metagenome</name>
    <dbReference type="NCBI Taxonomy" id="408172"/>
    <lineage>
        <taxon>unclassified sequences</taxon>
        <taxon>metagenomes</taxon>
        <taxon>ecological metagenomes</taxon>
    </lineage>
</organism>
<dbReference type="InterPro" id="IPR036291">
    <property type="entry name" value="NAD(P)-bd_dom_sf"/>
</dbReference>
<gene>
    <name evidence="2" type="ORF">METZ01_LOCUS412904</name>
</gene>
<accession>A0A382WN68</accession>
<name>A0A382WN68_9ZZZZ</name>
<dbReference type="AlphaFoldDB" id="A0A382WN68"/>
<feature type="domain" description="NAD-dependent epimerase/dehydratase" evidence="1">
    <location>
        <begin position="6"/>
        <end position="34"/>
    </location>
</feature>
<reference evidence="2" key="1">
    <citation type="submission" date="2018-05" db="EMBL/GenBank/DDBJ databases">
        <authorList>
            <person name="Lanie J.A."/>
            <person name="Ng W.-L."/>
            <person name="Kazmierczak K.M."/>
            <person name="Andrzejewski T.M."/>
            <person name="Davidsen T.M."/>
            <person name="Wayne K.J."/>
            <person name="Tettelin H."/>
            <person name="Glass J.I."/>
            <person name="Rusch D."/>
            <person name="Podicherti R."/>
            <person name="Tsui H.-C.T."/>
            <person name="Winkler M.E."/>
        </authorList>
    </citation>
    <scope>NUCLEOTIDE SEQUENCE</scope>
</reference>
<feature type="non-terminal residue" evidence="2">
    <location>
        <position position="53"/>
    </location>
</feature>
<dbReference type="Pfam" id="PF01370">
    <property type="entry name" value="Epimerase"/>
    <property type="match status" value="1"/>
</dbReference>
<dbReference type="InterPro" id="IPR001509">
    <property type="entry name" value="Epimerase_deHydtase"/>
</dbReference>
<evidence type="ECO:0000313" key="2">
    <source>
        <dbReference type="EMBL" id="SVD60050.1"/>
    </source>
</evidence>
<protein>
    <recommendedName>
        <fullName evidence="1">NAD-dependent epimerase/dehydratase domain-containing protein</fullName>
    </recommendedName>
</protein>
<sequence>MTSQSVFITGGAGYVGAMLVPRLLQERHHVTVLDLMIYGEDVLPEHPNLTVIK</sequence>
<dbReference type="Gene3D" id="3.40.50.720">
    <property type="entry name" value="NAD(P)-binding Rossmann-like Domain"/>
    <property type="match status" value="1"/>
</dbReference>